<dbReference type="SUPFAM" id="SSF48295">
    <property type="entry name" value="TrpR-like"/>
    <property type="match status" value="1"/>
</dbReference>
<comment type="caution">
    <text evidence="8">Lacks conserved residue(s) required for the propagation of feature annotation.</text>
</comment>
<evidence type="ECO:0000256" key="6">
    <source>
        <dbReference type="ARBA" id="ARBA00023121"/>
    </source>
</evidence>
<dbReference type="PROSITE" id="PS01008">
    <property type="entry name" value="DNAA"/>
    <property type="match status" value="1"/>
</dbReference>
<dbReference type="Gene3D" id="3.30.300.180">
    <property type="match status" value="1"/>
</dbReference>
<dbReference type="InterPro" id="IPR018312">
    <property type="entry name" value="Chromosome_initiator_DnaA_CS"/>
</dbReference>
<keyword evidence="6 8" id="KW-0446">Lipid-binding</keyword>
<keyword evidence="7 8" id="KW-0238">DNA-binding</keyword>
<comment type="subcellular location">
    <subcellularLocation>
        <location evidence="8">Cytoplasm</location>
    </subcellularLocation>
</comment>
<dbReference type="Pfam" id="PF08299">
    <property type="entry name" value="Bac_DnaA_C"/>
    <property type="match status" value="1"/>
</dbReference>
<evidence type="ECO:0000256" key="10">
    <source>
        <dbReference type="RuleBase" id="RU000577"/>
    </source>
</evidence>
<dbReference type="EMBL" id="JBBNFP010000013">
    <property type="protein sequence ID" value="MEQ2486425.1"/>
    <property type="molecule type" value="Genomic_DNA"/>
</dbReference>
<comment type="domain">
    <text evidence="8">Domain I is involved in oligomerization and binding regulators, domain II is flexibile and of varying length in different bacteria, domain III forms the AAA+ region, while domain IV binds dsDNA.</text>
</comment>
<feature type="region of interest" description="Disordered" evidence="12">
    <location>
        <begin position="92"/>
        <end position="118"/>
    </location>
</feature>
<evidence type="ECO:0000256" key="5">
    <source>
        <dbReference type="ARBA" id="ARBA00022840"/>
    </source>
</evidence>
<evidence type="ECO:0000256" key="4">
    <source>
        <dbReference type="ARBA" id="ARBA00022741"/>
    </source>
</evidence>
<dbReference type="Pfam" id="PF11638">
    <property type="entry name" value="DnaA_N"/>
    <property type="match status" value="1"/>
</dbReference>
<proteinExistence type="inferred from homology"/>
<dbReference type="Gene3D" id="3.40.50.300">
    <property type="entry name" value="P-loop containing nucleotide triphosphate hydrolases"/>
    <property type="match status" value="1"/>
</dbReference>
<dbReference type="InterPro" id="IPR010921">
    <property type="entry name" value="Trp_repressor/repl_initiator"/>
</dbReference>
<feature type="domain" description="AAA+ ATPase" evidence="13">
    <location>
        <begin position="164"/>
        <end position="296"/>
    </location>
</feature>
<comment type="similarity">
    <text evidence="1 8 11">Belongs to the DnaA family.</text>
</comment>
<dbReference type="InterPro" id="IPR038454">
    <property type="entry name" value="DnaA_N_sf"/>
</dbReference>
<dbReference type="SMART" id="SM00382">
    <property type="entry name" value="AAA"/>
    <property type="match status" value="1"/>
</dbReference>
<feature type="binding site" evidence="8">
    <location>
        <position position="178"/>
    </location>
    <ligand>
        <name>ATP</name>
        <dbReference type="ChEBI" id="CHEBI:30616"/>
    </ligand>
</feature>
<dbReference type="CDD" id="cd06571">
    <property type="entry name" value="Bac_DnaA_C"/>
    <property type="match status" value="1"/>
</dbReference>
<sequence length="469" mass="53661">MKPSSDARWDQSLALIRKNVTEQIYNTWFKPIVFEQFDEAQKMILVQVPSPFVYEYLEENFVDLLSKVLHRCFGQGIGLKYRVVTDKEHNLSQDIEADPTDVEQQQKPRTKGNQSPSILDAAQPQQIDSQLNPHLTFNNYIEGDSNKLPRSVGMSIAEHPNTMQFNPMFIYGPSGCGKTHLINAIGVKTTQIYPQKRVLYVSARLFQVQYTNAVLQNAVNDFIAFYQTIDMLIVDDIQEWVSATKTQETFFHIFNHLFRNGKRIILASDRPPVDLKGMPDRLLTRFSCGLIAELEKPNTQLCIDILENKIRRDGLRIPRDVIQLISETANGSVRDLQGVINSLMAYSIVYNSEIDMRLAERVIKRAVKIDDHPLTIDDILDKVCSHYNVTPEQVNSKSRKRDYVLARQVSMYLAQKYTKMPASRIGKLVGNRDHSTVIHSCTQVEKRLVTDKMFSAEVSSIENSFKLKG</sequence>
<dbReference type="InterPro" id="IPR020591">
    <property type="entry name" value="Chromosome_initiator_DnaA-like"/>
</dbReference>
<dbReference type="InterPro" id="IPR003593">
    <property type="entry name" value="AAA+_ATPase"/>
</dbReference>
<dbReference type="RefSeq" id="WP_215760361.1">
    <property type="nucleotide sequence ID" value="NZ_JAHKBE010000040.1"/>
</dbReference>
<dbReference type="NCBIfam" id="TIGR00362">
    <property type="entry name" value="DnaA"/>
    <property type="match status" value="1"/>
</dbReference>
<evidence type="ECO:0000256" key="2">
    <source>
        <dbReference type="ARBA" id="ARBA00022490"/>
    </source>
</evidence>
<evidence type="ECO:0000256" key="3">
    <source>
        <dbReference type="ARBA" id="ARBA00022705"/>
    </source>
</evidence>
<dbReference type="PANTHER" id="PTHR30050:SF2">
    <property type="entry name" value="CHROMOSOMAL REPLICATION INITIATOR PROTEIN DNAA"/>
    <property type="match status" value="1"/>
</dbReference>
<protein>
    <recommendedName>
        <fullName evidence="8 9">Chromosomal replication initiator protein DnaA</fullName>
    </recommendedName>
</protein>
<dbReference type="InterPro" id="IPR013317">
    <property type="entry name" value="DnaA_dom"/>
</dbReference>
<feature type="domain" description="Chromosomal replication initiator DnaA C-terminal" evidence="14">
    <location>
        <begin position="375"/>
        <end position="444"/>
    </location>
</feature>
<dbReference type="InterPro" id="IPR013159">
    <property type="entry name" value="DnaA_C"/>
</dbReference>
<dbReference type="Pfam" id="PF00308">
    <property type="entry name" value="Bac_DnaA"/>
    <property type="match status" value="1"/>
</dbReference>
<dbReference type="Gene3D" id="1.10.1750.10">
    <property type="match status" value="1"/>
</dbReference>
<keyword evidence="5 8" id="KW-0067">ATP-binding</keyword>
<evidence type="ECO:0000256" key="12">
    <source>
        <dbReference type="SAM" id="MobiDB-lite"/>
    </source>
</evidence>
<dbReference type="Proteomes" id="UP001487296">
    <property type="component" value="Unassembled WGS sequence"/>
</dbReference>
<dbReference type="InterPro" id="IPR024633">
    <property type="entry name" value="DnaA_N_dom"/>
</dbReference>
<comment type="function">
    <text evidence="8 10">Plays an essential role in the initiation and regulation of chromosomal replication. ATP-DnaA binds to the origin of replication (oriC) to initiate formation of the DNA replication initiation complex once per cell cycle. Binds the DnaA box (a 9 base pair repeat at the origin) and separates the double-stranded (ds)DNA. Forms a right-handed helical filament on oriC DNA; dsDNA binds to the exterior of the filament while single-stranded (ss)DNA is stabiized in the filament's interior. The ATP-DnaA-oriC complex binds and stabilizes one strand of the AT-rich DNA unwinding element (DUE), permitting loading of DNA polymerase. After initiation quickly degrades to an ADP-DnaA complex that is not apt for DNA replication. Binds acidic phospholipids.</text>
</comment>
<feature type="compositionally biased region" description="Polar residues" evidence="12">
    <location>
        <begin position="102"/>
        <end position="118"/>
    </location>
</feature>
<name>A0ABV1FPS6_9BACT</name>
<feature type="region of interest" description="Domain I, interacts with DnaA modulators" evidence="8">
    <location>
        <begin position="1"/>
        <end position="98"/>
    </location>
</feature>
<organism evidence="15 16">
    <name type="scientific">Hallella faecis</name>
    <dbReference type="NCBI Taxonomy" id="2841596"/>
    <lineage>
        <taxon>Bacteria</taxon>
        <taxon>Pseudomonadati</taxon>
        <taxon>Bacteroidota</taxon>
        <taxon>Bacteroidia</taxon>
        <taxon>Bacteroidales</taxon>
        <taxon>Prevotellaceae</taxon>
        <taxon>Hallella</taxon>
    </lineage>
</organism>
<dbReference type="CDD" id="cd00009">
    <property type="entry name" value="AAA"/>
    <property type="match status" value="1"/>
</dbReference>
<evidence type="ECO:0000256" key="8">
    <source>
        <dbReference type="HAMAP-Rule" id="MF_00377"/>
    </source>
</evidence>
<dbReference type="InterPro" id="IPR027417">
    <property type="entry name" value="P-loop_NTPase"/>
</dbReference>
<dbReference type="PANTHER" id="PTHR30050">
    <property type="entry name" value="CHROMOSOMAL REPLICATION INITIATOR PROTEIN DNAA"/>
    <property type="match status" value="1"/>
</dbReference>
<gene>
    <name evidence="8 15" type="primary">dnaA</name>
    <name evidence="15" type="ORF">AAAT34_05060</name>
</gene>
<reference evidence="15 16" key="1">
    <citation type="submission" date="2024-04" db="EMBL/GenBank/DDBJ databases">
        <title>Human intestinal bacterial collection.</title>
        <authorList>
            <person name="Pauvert C."/>
            <person name="Hitch T.C.A."/>
            <person name="Clavel T."/>
        </authorList>
    </citation>
    <scope>NUCLEOTIDE SEQUENCE [LARGE SCALE GENOMIC DNA]</scope>
    <source>
        <strain evidence="15 16">CLA-AA-H145</strain>
    </source>
</reference>
<keyword evidence="16" id="KW-1185">Reference proteome</keyword>
<evidence type="ECO:0000256" key="7">
    <source>
        <dbReference type="ARBA" id="ARBA00023125"/>
    </source>
</evidence>
<evidence type="ECO:0000256" key="1">
    <source>
        <dbReference type="ARBA" id="ARBA00006583"/>
    </source>
</evidence>
<dbReference type="PRINTS" id="PR00051">
    <property type="entry name" value="DNAA"/>
</dbReference>
<evidence type="ECO:0000259" key="14">
    <source>
        <dbReference type="SMART" id="SM00760"/>
    </source>
</evidence>
<keyword evidence="4 8" id="KW-0547">Nucleotide-binding</keyword>
<evidence type="ECO:0000256" key="11">
    <source>
        <dbReference type="RuleBase" id="RU004227"/>
    </source>
</evidence>
<dbReference type="Gene3D" id="1.10.8.60">
    <property type="match status" value="1"/>
</dbReference>
<keyword evidence="2 8" id="KW-0963">Cytoplasm</keyword>
<dbReference type="SUPFAM" id="SSF52540">
    <property type="entry name" value="P-loop containing nucleoside triphosphate hydrolases"/>
    <property type="match status" value="1"/>
</dbReference>
<accession>A0ABV1FPS6</accession>
<feature type="binding site" evidence="8">
    <location>
        <position position="179"/>
    </location>
    <ligand>
        <name>ATP</name>
        <dbReference type="ChEBI" id="CHEBI:30616"/>
    </ligand>
</feature>
<comment type="caution">
    <text evidence="15">The sequence shown here is derived from an EMBL/GenBank/DDBJ whole genome shotgun (WGS) entry which is preliminary data.</text>
</comment>
<dbReference type="HAMAP" id="MF_00377">
    <property type="entry name" value="DnaA_bact"/>
    <property type="match status" value="1"/>
</dbReference>
<feature type="binding site" evidence="8">
    <location>
        <position position="177"/>
    </location>
    <ligand>
        <name>ATP</name>
        <dbReference type="ChEBI" id="CHEBI:30616"/>
    </ligand>
</feature>
<evidence type="ECO:0000259" key="13">
    <source>
        <dbReference type="SMART" id="SM00382"/>
    </source>
</evidence>
<feature type="binding site" evidence="8">
    <location>
        <position position="175"/>
    </location>
    <ligand>
        <name>ATP</name>
        <dbReference type="ChEBI" id="CHEBI:30616"/>
    </ligand>
</feature>
<feature type="region of interest" description="Domain IV, binds dsDNA" evidence="8">
    <location>
        <begin position="348"/>
        <end position="469"/>
    </location>
</feature>
<evidence type="ECO:0000313" key="15">
    <source>
        <dbReference type="EMBL" id="MEQ2486425.1"/>
    </source>
</evidence>
<evidence type="ECO:0000256" key="9">
    <source>
        <dbReference type="NCBIfam" id="TIGR00362"/>
    </source>
</evidence>
<evidence type="ECO:0000313" key="16">
    <source>
        <dbReference type="Proteomes" id="UP001487296"/>
    </source>
</evidence>
<keyword evidence="3 8" id="KW-0235">DNA replication</keyword>
<dbReference type="InterPro" id="IPR001957">
    <property type="entry name" value="Chromosome_initiator_DnaA"/>
</dbReference>
<dbReference type="SMART" id="SM00760">
    <property type="entry name" value="Bac_DnaA_C"/>
    <property type="match status" value="1"/>
</dbReference>
<comment type="subunit">
    <text evidence="8">Oligomerizes as a right-handed, spiral filament on DNA at oriC.</text>
</comment>